<keyword evidence="1 3" id="KW-0479">Metal-binding</keyword>
<dbReference type="GO" id="GO:0005829">
    <property type="term" value="C:cytosol"/>
    <property type="evidence" value="ECO:0007669"/>
    <property type="project" value="TreeGrafter"/>
</dbReference>
<dbReference type="SUPFAM" id="SSF51556">
    <property type="entry name" value="Metallo-dependent hydrolases"/>
    <property type="match status" value="1"/>
</dbReference>
<dbReference type="InterPro" id="IPR001130">
    <property type="entry name" value="TatD-like"/>
</dbReference>
<dbReference type="Gene3D" id="3.20.20.140">
    <property type="entry name" value="Metal-dependent hydrolases"/>
    <property type="match status" value="1"/>
</dbReference>
<evidence type="ECO:0000256" key="1">
    <source>
        <dbReference type="ARBA" id="ARBA00022723"/>
    </source>
</evidence>
<feature type="binding site" evidence="3">
    <location>
        <position position="154"/>
    </location>
    <ligand>
        <name>a divalent metal cation</name>
        <dbReference type="ChEBI" id="CHEBI:60240"/>
        <label>2</label>
    </ligand>
</feature>
<name>A0A9D2L5G8_9FIRM</name>
<dbReference type="PIRSF" id="PIRSF005902">
    <property type="entry name" value="DNase_TatD"/>
    <property type="match status" value="1"/>
</dbReference>
<dbReference type="AlphaFoldDB" id="A0A9D2L5G8"/>
<comment type="caution">
    <text evidence="4">The sequence shown here is derived from an EMBL/GenBank/DDBJ whole genome shotgun (WGS) entry which is preliminary data.</text>
</comment>
<feature type="binding site" evidence="3">
    <location>
        <position position="129"/>
    </location>
    <ligand>
        <name>a divalent metal cation</name>
        <dbReference type="ChEBI" id="CHEBI:60240"/>
        <label>2</label>
    </ligand>
</feature>
<dbReference type="Pfam" id="PF01026">
    <property type="entry name" value="TatD_DNase"/>
    <property type="match status" value="1"/>
</dbReference>
<dbReference type="InterPro" id="IPR032466">
    <property type="entry name" value="Metal_Hydrolase"/>
</dbReference>
<dbReference type="GO" id="GO:0016788">
    <property type="term" value="F:hydrolase activity, acting on ester bonds"/>
    <property type="evidence" value="ECO:0007669"/>
    <property type="project" value="InterPro"/>
</dbReference>
<dbReference type="PROSITE" id="PS01091">
    <property type="entry name" value="TATD_3"/>
    <property type="match status" value="1"/>
</dbReference>
<dbReference type="FunFam" id="3.20.20.140:FF:000005">
    <property type="entry name" value="TatD family hydrolase"/>
    <property type="match status" value="1"/>
</dbReference>
<feature type="binding site" evidence="3">
    <location>
        <position position="6"/>
    </location>
    <ligand>
        <name>a divalent metal cation</name>
        <dbReference type="ChEBI" id="CHEBI:60240"/>
        <label>1</label>
    </ligand>
</feature>
<evidence type="ECO:0000313" key="4">
    <source>
        <dbReference type="EMBL" id="HJB06286.1"/>
    </source>
</evidence>
<evidence type="ECO:0000256" key="2">
    <source>
        <dbReference type="ARBA" id="ARBA00022801"/>
    </source>
</evidence>
<dbReference type="GO" id="GO:0004536">
    <property type="term" value="F:DNA nuclease activity"/>
    <property type="evidence" value="ECO:0007669"/>
    <property type="project" value="InterPro"/>
</dbReference>
<dbReference type="InterPro" id="IPR018228">
    <property type="entry name" value="DNase_TatD-rel_CS"/>
</dbReference>
<feature type="binding site" evidence="3">
    <location>
        <position position="204"/>
    </location>
    <ligand>
        <name>a divalent metal cation</name>
        <dbReference type="ChEBI" id="CHEBI:60240"/>
        <label>1</label>
    </ligand>
</feature>
<evidence type="ECO:0000313" key="5">
    <source>
        <dbReference type="Proteomes" id="UP000886804"/>
    </source>
</evidence>
<reference evidence="4" key="2">
    <citation type="submission" date="2021-04" db="EMBL/GenBank/DDBJ databases">
        <authorList>
            <person name="Gilroy R."/>
        </authorList>
    </citation>
    <scope>NUCLEOTIDE SEQUENCE</scope>
    <source>
        <strain evidence="4">CHK188-4685</strain>
    </source>
</reference>
<dbReference type="EMBL" id="DWYS01000003">
    <property type="protein sequence ID" value="HJB06286.1"/>
    <property type="molecule type" value="Genomic_DNA"/>
</dbReference>
<reference evidence="4" key="1">
    <citation type="journal article" date="2021" name="PeerJ">
        <title>Extensive microbial diversity within the chicken gut microbiome revealed by metagenomics and culture.</title>
        <authorList>
            <person name="Gilroy R."/>
            <person name="Ravi A."/>
            <person name="Getino M."/>
            <person name="Pursley I."/>
            <person name="Horton D.L."/>
            <person name="Alikhan N.F."/>
            <person name="Baker D."/>
            <person name="Gharbi K."/>
            <person name="Hall N."/>
            <person name="Watson M."/>
            <person name="Adriaenssens E.M."/>
            <person name="Foster-Nyarko E."/>
            <person name="Jarju S."/>
            <person name="Secka A."/>
            <person name="Antonio M."/>
            <person name="Oren A."/>
            <person name="Chaudhuri R.R."/>
            <person name="La Ragione R."/>
            <person name="Hildebrand F."/>
            <person name="Pallen M.J."/>
        </authorList>
    </citation>
    <scope>NUCLEOTIDE SEQUENCE</scope>
    <source>
        <strain evidence="4">CHK188-4685</strain>
    </source>
</reference>
<sequence length="270" mass="30666">MIFDTHAHYDDEAFDPDREELLESLAAAGIGAVANIGASLKSCETTLELVQRYPWMYGCLGVHPSESGELSQEGIDWLRQALKSHPRIVAVGEIGLDYYWEEPDHATQQKWFRSQLNLARELDLPVSIHSRDAAKDTLDIMKEEKAEELGGVIHCFSYSREMAREYLNMGFYLGIGGVVTFKNARKLKEVVEYMPLDRLVLETDCPYLAPVPNRGKRNSSLNLPFVAEMIAQLKGISAEEVEEAAWENAFKLYRIPRTADLRGRKEWNIN</sequence>
<organism evidence="4 5">
    <name type="scientific">Candidatus Enterocloster faecavium</name>
    <dbReference type="NCBI Taxonomy" id="2838560"/>
    <lineage>
        <taxon>Bacteria</taxon>
        <taxon>Bacillati</taxon>
        <taxon>Bacillota</taxon>
        <taxon>Clostridia</taxon>
        <taxon>Lachnospirales</taxon>
        <taxon>Lachnospiraceae</taxon>
        <taxon>Enterocloster</taxon>
    </lineage>
</organism>
<dbReference type="PANTHER" id="PTHR46124">
    <property type="entry name" value="D-AMINOACYL-TRNA DEACYLASE"/>
    <property type="match status" value="1"/>
</dbReference>
<dbReference type="GO" id="GO:0046872">
    <property type="term" value="F:metal ion binding"/>
    <property type="evidence" value="ECO:0007669"/>
    <property type="project" value="UniProtKB-KW"/>
</dbReference>
<dbReference type="PANTHER" id="PTHR46124:SF2">
    <property type="entry name" value="D-AMINOACYL-TRNA DEACYLASE"/>
    <property type="match status" value="1"/>
</dbReference>
<dbReference type="NCBIfam" id="TIGR00010">
    <property type="entry name" value="YchF/TatD family DNA exonuclease"/>
    <property type="match status" value="1"/>
</dbReference>
<evidence type="ECO:0000256" key="3">
    <source>
        <dbReference type="PIRSR" id="PIRSR005902-1"/>
    </source>
</evidence>
<dbReference type="Proteomes" id="UP000886804">
    <property type="component" value="Unassembled WGS sequence"/>
</dbReference>
<dbReference type="InterPro" id="IPR015991">
    <property type="entry name" value="TatD/YcfH-like"/>
</dbReference>
<feature type="binding site" evidence="3">
    <location>
        <position position="93"/>
    </location>
    <ligand>
        <name>a divalent metal cation</name>
        <dbReference type="ChEBI" id="CHEBI:60240"/>
        <label>1</label>
    </ligand>
</feature>
<dbReference type="CDD" id="cd01310">
    <property type="entry name" value="TatD_DNAse"/>
    <property type="match status" value="1"/>
</dbReference>
<accession>A0A9D2L5G8</accession>
<keyword evidence="2 4" id="KW-0378">Hydrolase</keyword>
<protein>
    <submittedName>
        <fullName evidence="4">TatD family hydrolase</fullName>
    </submittedName>
</protein>
<feature type="binding site" evidence="3">
    <location>
        <position position="8"/>
    </location>
    <ligand>
        <name>a divalent metal cation</name>
        <dbReference type="ChEBI" id="CHEBI:60240"/>
        <label>1</label>
    </ligand>
</feature>
<gene>
    <name evidence="4" type="ORF">H9716_00245</name>
</gene>
<proteinExistence type="predicted"/>